<gene>
    <name evidence="2" type="ORF">M413DRAFT_191217</name>
</gene>
<keyword evidence="1" id="KW-0472">Membrane</keyword>
<evidence type="ECO:0000256" key="1">
    <source>
        <dbReference type="SAM" id="Phobius"/>
    </source>
</evidence>
<dbReference type="Proteomes" id="UP000053424">
    <property type="component" value="Unassembled WGS sequence"/>
</dbReference>
<keyword evidence="1" id="KW-1133">Transmembrane helix</keyword>
<dbReference type="AlphaFoldDB" id="A0A0C2YEH4"/>
<evidence type="ECO:0000313" key="3">
    <source>
        <dbReference type="Proteomes" id="UP000053424"/>
    </source>
</evidence>
<accession>A0A0C2YEH4</accession>
<protein>
    <submittedName>
        <fullName evidence="2">Uncharacterized protein</fullName>
    </submittedName>
</protein>
<proteinExistence type="predicted"/>
<dbReference type="HOGENOM" id="CLU_1768303_0_0_1"/>
<sequence length="147" mass="17236">MRIIVNVDASLIIDQLSRLNAVDRITSTQPGNLVVRSFCYRQRPEYGTTSVFLVHAEPIPWFGWVGHHLFPPFLPFFISGYLFAFCVRLPFFFFSLLPCWFPQIRPFGSLPGCENYHANPADRSRMIQRFRSISWHMWMSHSHGRTK</sequence>
<keyword evidence="1" id="KW-0812">Transmembrane</keyword>
<feature type="transmembrane region" description="Helical" evidence="1">
    <location>
        <begin position="73"/>
        <end position="97"/>
    </location>
</feature>
<dbReference type="EMBL" id="KN831785">
    <property type="protein sequence ID" value="KIM39437.1"/>
    <property type="molecule type" value="Genomic_DNA"/>
</dbReference>
<keyword evidence="3" id="KW-1185">Reference proteome</keyword>
<reference evidence="3" key="2">
    <citation type="submission" date="2015-01" db="EMBL/GenBank/DDBJ databases">
        <title>Evolutionary Origins and Diversification of the Mycorrhizal Mutualists.</title>
        <authorList>
            <consortium name="DOE Joint Genome Institute"/>
            <consortium name="Mycorrhizal Genomics Consortium"/>
            <person name="Kohler A."/>
            <person name="Kuo A."/>
            <person name="Nagy L.G."/>
            <person name="Floudas D."/>
            <person name="Copeland A."/>
            <person name="Barry K.W."/>
            <person name="Cichocki N."/>
            <person name="Veneault-Fourrey C."/>
            <person name="LaButti K."/>
            <person name="Lindquist E.A."/>
            <person name="Lipzen A."/>
            <person name="Lundell T."/>
            <person name="Morin E."/>
            <person name="Murat C."/>
            <person name="Riley R."/>
            <person name="Ohm R."/>
            <person name="Sun H."/>
            <person name="Tunlid A."/>
            <person name="Henrissat B."/>
            <person name="Grigoriev I.V."/>
            <person name="Hibbett D.S."/>
            <person name="Martin F."/>
        </authorList>
    </citation>
    <scope>NUCLEOTIDE SEQUENCE [LARGE SCALE GENOMIC DNA]</scope>
    <source>
        <strain evidence="3">h7</strain>
    </source>
</reference>
<evidence type="ECO:0000313" key="2">
    <source>
        <dbReference type="EMBL" id="KIM39437.1"/>
    </source>
</evidence>
<reference evidence="2 3" key="1">
    <citation type="submission" date="2014-04" db="EMBL/GenBank/DDBJ databases">
        <authorList>
            <consortium name="DOE Joint Genome Institute"/>
            <person name="Kuo A."/>
            <person name="Gay G."/>
            <person name="Dore J."/>
            <person name="Kohler A."/>
            <person name="Nagy L.G."/>
            <person name="Floudas D."/>
            <person name="Copeland A."/>
            <person name="Barry K.W."/>
            <person name="Cichocki N."/>
            <person name="Veneault-Fourrey C."/>
            <person name="LaButti K."/>
            <person name="Lindquist E.A."/>
            <person name="Lipzen A."/>
            <person name="Lundell T."/>
            <person name="Morin E."/>
            <person name="Murat C."/>
            <person name="Sun H."/>
            <person name="Tunlid A."/>
            <person name="Henrissat B."/>
            <person name="Grigoriev I.V."/>
            <person name="Hibbett D.S."/>
            <person name="Martin F."/>
            <person name="Nordberg H.P."/>
            <person name="Cantor M.N."/>
            <person name="Hua S.X."/>
        </authorList>
    </citation>
    <scope>NUCLEOTIDE SEQUENCE [LARGE SCALE GENOMIC DNA]</scope>
    <source>
        <strain evidence="3">h7</strain>
    </source>
</reference>
<organism evidence="2 3">
    <name type="scientific">Hebeloma cylindrosporum</name>
    <dbReference type="NCBI Taxonomy" id="76867"/>
    <lineage>
        <taxon>Eukaryota</taxon>
        <taxon>Fungi</taxon>
        <taxon>Dikarya</taxon>
        <taxon>Basidiomycota</taxon>
        <taxon>Agaricomycotina</taxon>
        <taxon>Agaricomycetes</taxon>
        <taxon>Agaricomycetidae</taxon>
        <taxon>Agaricales</taxon>
        <taxon>Agaricineae</taxon>
        <taxon>Hymenogastraceae</taxon>
        <taxon>Hebeloma</taxon>
    </lineage>
</organism>
<name>A0A0C2YEH4_HEBCY</name>